<protein>
    <recommendedName>
        <fullName evidence="4">phosphoserine phosphatase</fullName>
        <ecNumber evidence="4">3.1.3.3</ecNumber>
    </recommendedName>
    <alternativeName>
        <fullName evidence="10">O-phosphoserine phosphohydrolase</fullName>
    </alternativeName>
</protein>
<evidence type="ECO:0000256" key="5">
    <source>
        <dbReference type="ARBA" id="ARBA00022605"/>
    </source>
</evidence>
<sequence length="388" mass="42284">MTLLFKPMKLATTRVTSMPKGTLKQHRHLSSAASVAIWRAAQAVCFDVDSTVCSEEGIDVLAAHCGQGERVAAWTTKAMNGGVKFEDALAARLDIIKPSQKDIADCLRVHPPQLTPGIEALIKGLHARDVHVYFVSGGFRLMIAPVADRLNVPSANIFANTIHFNASGAYAGFDDTEMTSRDGGKPRVLDMYDTNHPQQHGYKTVVMVGDGVTDMQAKPPADLFVGFGGVVERDVVKKHADWFVKDFADLTNMDTKDVVFATQQAGFLALLHLAQQYPQHVNVASHVAAAIVRIMQRHRQSPEQGRSGEDSSSSSDDDDDVCEPGGMHNPDVVSDLVSVMLKRMESFAGDVNMQRWGLRAVSCILLREHGKPPDAAFQGAPEQQNSRI</sequence>
<evidence type="ECO:0000256" key="8">
    <source>
        <dbReference type="ARBA" id="ARBA00022842"/>
    </source>
</evidence>
<dbReference type="Gene3D" id="3.40.50.1000">
    <property type="entry name" value="HAD superfamily/HAD-like"/>
    <property type="match status" value="1"/>
</dbReference>
<dbReference type="GO" id="GO:0005737">
    <property type="term" value="C:cytoplasm"/>
    <property type="evidence" value="ECO:0007669"/>
    <property type="project" value="TreeGrafter"/>
</dbReference>
<evidence type="ECO:0000256" key="10">
    <source>
        <dbReference type="ARBA" id="ARBA00031693"/>
    </source>
</evidence>
<dbReference type="Gene3D" id="1.10.150.210">
    <property type="entry name" value="Phosphoserine phosphatase, domain 2"/>
    <property type="match status" value="1"/>
</dbReference>
<feature type="region of interest" description="Disordered" evidence="12">
    <location>
        <begin position="298"/>
        <end position="330"/>
    </location>
</feature>
<organism evidence="13 14">
    <name type="scientific">Aphanomyces astaci</name>
    <name type="common">Crayfish plague agent</name>
    <dbReference type="NCBI Taxonomy" id="112090"/>
    <lineage>
        <taxon>Eukaryota</taxon>
        <taxon>Sar</taxon>
        <taxon>Stramenopiles</taxon>
        <taxon>Oomycota</taxon>
        <taxon>Saprolegniomycetes</taxon>
        <taxon>Saprolegniales</taxon>
        <taxon>Verrucalvaceae</taxon>
        <taxon>Aphanomyces</taxon>
    </lineage>
</organism>
<dbReference type="GO" id="GO:0000287">
    <property type="term" value="F:magnesium ion binding"/>
    <property type="evidence" value="ECO:0007669"/>
    <property type="project" value="TreeGrafter"/>
</dbReference>
<keyword evidence="8" id="KW-0460">Magnesium</keyword>
<accession>A0A397DDX7</accession>
<dbReference type="Proteomes" id="UP000266643">
    <property type="component" value="Unassembled WGS sequence"/>
</dbReference>
<proteinExistence type="inferred from homology"/>
<keyword evidence="7" id="KW-0378">Hydrolase</keyword>
<keyword evidence="5" id="KW-0028">Amino-acid biosynthesis</keyword>
<evidence type="ECO:0000256" key="2">
    <source>
        <dbReference type="ARBA" id="ARBA00005135"/>
    </source>
</evidence>
<dbReference type="InterPro" id="IPR004469">
    <property type="entry name" value="PSP"/>
</dbReference>
<dbReference type="GO" id="GO:0006564">
    <property type="term" value="P:L-serine biosynthetic process"/>
    <property type="evidence" value="ECO:0007669"/>
    <property type="project" value="UniProtKB-KW"/>
</dbReference>
<gene>
    <name evidence="13" type="ORF">DYB30_002345</name>
</gene>
<evidence type="ECO:0000313" key="13">
    <source>
        <dbReference type="EMBL" id="RHY61059.1"/>
    </source>
</evidence>
<dbReference type="GO" id="GO:0036424">
    <property type="term" value="F:L-phosphoserine phosphatase activity"/>
    <property type="evidence" value="ECO:0007669"/>
    <property type="project" value="InterPro"/>
</dbReference>
<dbReference type="CDD" id="cd04309">
    <property type="entry name" value="HAD_PSP_eu"/>
    <property type="match status" value="1"/>
</dbReference>
<dbReference type="InterPro" id="IPR036412">
    <property type="entry name" value="HAD-like_sf"/>
</dbReference>
<reference evidence="13 14" key="1">
    <citation type="submission" date="2018-08" db="EMBL/GenBank/DDBJ databases">
        <title>Aphanomyces genome sequencing and annotation.</title>
        <authorList>
            <person name="Minardi D."/>
            <person name="Oidtmann B."/>
            <person name="Van Der Giezen M."/>
            <person name="Studholme D.J."/>
        </authorList>
    </citation>
    <scope>NUCLEOTIDE SEQUENCE [LARGE SCALE GENOMIC DNA]</scope>
    <source>
        <strain evidence="13 14">D2</strain>
    </source>
</reference>
<dbReference type="PANTHER" id="PTHR43344">
    <property type="entry name" value="PHOSPHOSERINE PHOSPHATASE"/>
    <property type="match status" value="1"/>
</dbReference>
<dbReference type="NCBIfam" id="TIGR01488">
    <property type="entry name" value="HAD-SF-IB"/>
    <property type="match status" value="1"/>
</dbReference>
<name>A0A397DDX7_APHAT</name>
<dbReference type="InterPro" id="IPR050582">
    <property type="entry name" value="HAD-like_SerB"/>
</dbReference>
<dbReference type="PANTHER" id="PTHR43344:SF2">
    <property type="entry name" value="PHOSPHOSERINE PHOSPHATASE"/>
    <property type="match status" value="1"/>
</dbReference>
<dbReference type="SUPFAM" id="SSF56784">
    <property type="entry name" value="HAD-like"/>
    <property type="match status" value="1"/>
</dbReference>
<comment type="similarity">
    <text evidence="3">Belongs to the HAD-like hydrolase superfamily. SerB family.</text>
</comment>
<evidence type="ECO:0000313" key="14">
    <source>
        <dbReference type="Proteomes" id="UP000266643"/>
    </source>
</evidence>
<dbReference type="Pfam" id="PF00702">
    <property type="entry name" value="Hydrolase"/>
    <property type="match status" value="1"/>
</dbReference>
<comment type="pathway">
    <text evidence="2">Amino-acid biosynthesis; L-serine biosynthesis; L-serine from 3-phospho-D-glycerate: step 3/3.</text>
</comment>
<evidence type="ECO:0000256" key="7">
    <source>
        <dbReference type="ARBA" id="ARBA00022801"/>
    </source>
</evidence>
<evidence type="ECO:0000256" key="3">
    <source>
        <dbReference type="ARBA" id="ARBA00009184"/>
    </source>
</evidence>
<dbReference type="AlphaFoldDB" id="A0A397DDX7"/>
<feature type="active site" description="Nucleophile" evidence="11">
    <location>
        <position position="47"/>
    </location>
</feature>
<dbReference type="FunFam" id="1.10.150.210:FF:000003">
    <property type="entry name" value="Phosphoserine phosphatase SerB"/>
    <property type="match status" value="1"/>
</dbReference>
<comment type="cofactor">
    <cofactor evidence="1">
        <name>Mg(2+)</name>
        <dbReference type="ChEBI" id="CHEBI:18420"/>
    </cofactor>
</comment>
<comment type="caution">
    <text evidence="13">The sequence shown here is derived from an EMBL/GenBank/DDBJ whole genome shotgun (WGS) entry which is preliminary data.</text>
</comment>
<evidence type="ECO:0000256" key="11">
    <source>
        <dbReference type="PIRSR" id="PIRSR604469-1"/>
    </source>
</evidence>
<evidence type="ECO:0000256" key="12">
    <source>
        <dbReference type="SAM" id="MobiDB-lite"/>
    </source>
</evidence>
<dbReference type="VEuPathDB" id="FungiDB:H257_00541"/>
<dbReference type="EC" id="3.1.3.3" evidence="4"/>
<evidence type="ECO:0000256" key="1">
    <source>
        <dbReference type="ARBA" id="ARBA00001946"/>
    </source>
</evidence>
<keyword evidence="6" id="KW-0479">Metal-binding</keyword>
<evidence type="ECO:0000256" key="6">
    <source>
        <dbReference type="ARBA" id="ARBA00022723"/>
    </source>
</evidence>
<evidence type="ECO:0000256" key="9">
    <source>
        <dbReference type="ARBA" id="ARBA00023299"/>
    </source>
</evidence>
<dbReference type="InterPro" id="IPR023214">
    <property type="entry name" value="HAD_sf"/>
</dbReference>
<keyword evidence="9" id="KW-0718">Serine biosynthesis</keyword>
<dbReference type="NCBIfam" id="TIGR00338">
    <property type="entry name" value="serB"/>
    <property type="match status" value="1"/>
</dbReference>
<dbReference type="EMBL" id="QUTD01005551">
    <property type="protein sequence ID" value="RHY61059.1"/>
    <property type="molecule type" value="Genomic_DNA"/>
</dbReference>
<dbReference type="UniPathway" id="UPA00135">
    <property type="reaction ID" value="UER00198"/>
</dbReference>
<dbReference type="VEuPathDB" id="FungiDB:H257_00540"/>
<evidence type="ECO:0000256" key="4">
    <source>
        <dbReference type="ARBA" id="ARBA00012640"/>
    </source>
</evidence>
<feature type="active site" description="Proton donor" evidence="11">
    <location>
        <position position="49"/>
    </location>
</feature>